<dbReference type="AlphaFoldDB" id="A0A7C9AEZ1"/>
<sequence length="114" mass="13126">MILWTFYHFFILIQVVQNKPLVWLVSFINQLKKHMCQNTVNTIGLRMHLIANNKAMYLLLNLNPTYTGFLGQSCLLHSLYSHCSVSPTYTGFLGQSCLLHSLYSHCSVSPLTFR</sequence>
<evidence type="ECO:0000313" key="2">
    <source>
        <dbReference type="EMBL" id="MBA4665556.1"/>
    </source>
</evidence>
<evidence type="ECO:0000256" key="1">
    <source>
        <dbReference type="SAM" id="SignalP"/>
    </source>
</evidence>
<reference evidence="2" key="1">
    <citation type="journal article" date="2013" name="J. Plant Res.">
        <title>Effect of fungi and light on seed germination of three Opuntia species from semiarid lands of central Mexico.</title>
        <authorList>
            <person name="Delgado-Sanchez P."/>
            <person name="Jimenez-Bremont J.F."/>
            <person name="Guerrero-Gonzalez Mde L."/>
            <person name="Flores J."/>
        </authorList>
    </citation>
    <scope>NUCLEOTIDE SEQUENCE</scope>
    <source>
        <tissue evidence="2">Cladode</tissue>
    </source>
</reference>
<protein>
    <submittedName>
        <fullName evidence="2">Uncharacterized protein</fullName>
    </submittedName>
</protein>
<name>A0A7C9AEZ1_OPUST</name>
<feature type="chain" id="PRO_5036201178" evidence="1">
    <location>
        <begin position="19"/>
        <end position="114"/>
    </location>
</feature>
<proteinExistence type="predicted"/>
<dbReference type="EMBL" id="GISG01227593">
    <property type="protein sequence ID" value="MBA4665556.1"/>
    <property type="molecule type" value="Transcribed_RNA"/>
</dbReference>
<dbReference type="EMBL" id="GISG01227594">
    <property type="protein sequence ID" value="MBA4665557.1"/>
    <property type="molecule type" value="Transcribed_RNA"/>
</dbReference>
<accession>A0A7C9AEZ1</accession>
<reference evidence="2" key="2">
    <citation type="submission" date="2020-07" db="EMBL/GenBank/DDBJ databases">
        <authorList>
            <person name="Vera ALvarez R."/>
            <person name="Arias-Moreno D.M."/>
            <person name="Jimenez-Jacinto V."/>
            <person name="Jimenez-Bremont J.F."/>
            <person name="Swaminathan K."/>
            <person name="Moose S.P."/>
            <person name="Guerrero-Gonzalez M.L."/>
            <person name="Marino-Ramirez L."/>
            <person name="Landsman D."/>
            <person name="Rodriguez-Kessler M."/>
            <person name="Delgado-Sanchez P."/>
        </authorList>
    </citation>
    <scope>NUCLEOTIDE SEQUENCE</scope>
    <source>
        <tissue evidence="2">Cladode</tissue>
    </source>
</reference>
<feature type="signal peptide" evidence="1">
    <location>
        <begin position="1"/>
        <end position="18"/>
    </location>
</feature>
<keyword evidence="1" id="KW-0732">Signal</keyword>
<organism evidence="2">
    <name type="scientific">Opuntia streptacantha</name>
    <name type="common">Prickly pear cactus</name>
    <name type="synonym">Opuntia cardona</name>
    <dbReference type="NCBI Taxonomy" id="393608"/>
    <lineage>
        <taxon>Eukaryota</taxon>
        <taxon>Viridiplantae</taxon>
        <taxon>Streptophyta</taxon>
        <taxon>Embryophyta</taxon>
        <taxon>Tracheophyta</taxon>
        <taxon>Spermatophyta</taxon>
        <taxon>Magnoliopsida</taxon>
        <taxon>eudicotyledons</taxon>
        <taxon>Gunneridae</taxon>
        <taxon>Pentapetalae</taxon>
        <taxon>Caryophyllales</taxon>
        <taxon>Cactineae</taxon>
        <taxon>Cactaceae</taxon>
        <taxon>Opuntioideae</taxon>
        <taxon>Opuntia</taxon>
    </lineage>
</organism>